<proteinExistence type="inferred from homology"/>
<dbReference type="HAMAP" id="MF_02220">
    <property type="entry name" value="XylB"/>
    <property type="match status" value="1"/>
</dbReference>
<dbReference type="InterPro" id="IPR050406">
    <property type="entry name" value="FGGY_Carb_Kinase"/>
</dbReference>
<evidence type="ECO:0000256" key="2">
    <source>
        <dbReference type="ARBA" id="ARBA00022629"/>
    </source>
</evidence>
<dbReference type="Pfam" id="PF00370">
    <property type="entry name" value="FGGY_N"/>
    <property type="match status" value="1"/>
</dbReference>
<comment type="catalytic activity">
    <reaction evidence="8 10">
        <text>D-xylulose + ATP = D-xylulose 5-phosphate + ADP + H(+)</text>
        <dbReference type="Rhea" id="RHEA:10964"/>
        <dbReference type="ChEBI" id="CHEBI:15378"/>
        <dbReference type="ChEBI" id="CHEBI:17140"/>
        <dbReference type="ChEBI" id="CHEBI:30616"/>
        <dbReference type="ChEBI" id="CHEBI:57737"/>
        <dbReference type="ChEBI" id="CHEBI:456216"/>
        <dbReference type="EC" id="2.7.1.17"/>
    </reaction>
</comment>
<evidence type="ECO:0000256" key="6">
    <source>
        <dbReference type="ARBA" id="ARBA00022840"/>
    </source>
</evidence>
<dbReference type="GO" id="GO:0005524">
    <property type="term" value="F:ATP binding"/>
    <property type="evidence" value="ECO:0007669"/>
    <property type="project" value="UniProtKB-UniRule"/>
</dbReference>
<comment type="similarity">
    <text evidence="1 8 9">Belongs to the FGGY kinase family.</text>
</comment>
<dbReference type="PROSITE" id="PS00445">
    <property type="entry name" value="FGGY_KINASES_2"/>
    <property type="match status" value="1"/>
</dbReference>
<evidence type="ECO:0000256" key="5">
    <source>
        <dbReference type="ARBA" id="ARBA00022777"/>
    </source>
</evidence>
<evidence type="ECO:0000256" key="4">
    <source>
        <dbReference type="ARBA" id="ARBA00022741"/>
    </source>
</evidence>
<dbReference type="InterPro" id="IPR006000">
    <property type="entry name" value="Xylulokinase"/>
</dbReference>
<protein>
    <recommendedName>
        <fullName evidence="8 10">Xylulose kinase</fullName>
        <shortName evidence="8 10">Xylulokinase</shortName>
        <ecNumber evidence="8 10">2.7.1.17</ecNumber>
    </recommendedName>
</protein>
<organism evidence="13 14">
    <name type="scientific">Dolosicoccus paucivorans</name>
    <dbReference type="NCBI Taxonomy" id="84521"/>
    <lineage>
        <taxon>Bacteria</taxon>
        <taxon>Bacillati</taxon>
        <taxon>Bacillota</taxon>
        <taxon>Bacilli</taxon>
        <taxon>Lactobacillales</taxon>
        <taxon>Aerococcaceae</taxon>
        <taxon>Dolosicoccus</taxon>
    </lineage>
</organism>
<dbReference type="GO" id="GO:0004856">
    <property type="term" value="F:D-xylulokinase activity"/>
    <property type="evidence" value="ECO:0007669"/>
    <property type="project" value="UniProtKB-UniRule"/>
</dbReference>
<evidence type="ECO:0000256" key="3">
    <source>
        <dbReference type="ARBA" id="ARBA00022679"/>
    </source>
</evidence>
<comment type="caution">
    <text evidence="13">The sequence shown here is derived from an EMBL/GenBank/DDBJ whole genome shotgun (WGS) entry which is preliminary data.</text>
</comment>
<dbReference type="InterPro" id="IPR018483">
    <property type="entry name" value="Carb_kinase_FGGY_CS"/>
</dbReference>
<evidence type="ECO:0000256" key="10">
    <source>
        <dbReference type="RuleBase" id="RU364073"/>
    </source>
</evidence>
<dbReference type="Gene3D" id="3.30.420.40">
    <property type="match status" value="2"/>
</dbReference>
<keyword evidence="2 8" id="KW-0859">Xylose metabolism</keyword>
<feature type="active site" description="Proton acceptor" evidence="8">
    <location>
        <position position="239"/>
    </location>
</feature>
<dbReference type="InterPro" id="IPR000577">
    <property type="entry name" value="Carb_kinase_FGGY"/>
</dbReference>
<dbReference type="PROSITE" id="PS00933">
    <property type="entry name" value="FGGY_KINASES_1"/>
    <property type="match status" value="1"/>
</dbReference>
<feature type="binding site" evidence="8">
    <location>
        <begin position="81"/>
        <end position="82"/>
    </location>
    <ligand>
        <name>substrate</name>
    </ligand>
</feature>
<dbReference type="EMBL" id="PNHE01000003">
    <property type="protein sequence ID" value="PMC58962.1"/>
    <property type="molecule type" value="Genomic_DNA"/>
</dbReference>
<dbReference type="NCBIfam" id="TIGR01312">
    <property type="entry name" value="XylB"/>
    <property type="match status" value="1"/>
</dbReference>
<dbReference type="GO" id="GO:0005998">
    <property type="term" value="P:xylulose catabolic process"/>
    <property type="evidence" value="ECO:0007669"/>
    <property type="project" value="UniProtKB-UniRule"/>
</dbReference>
<dbReference type="InterPro" id="IPR018484">
    <property type="entry name" value="FGGY_N"/>
</dbReference>
<evidence type="ECO:0000259" key="12">
    <source>
        <dbReference type="Pfam" id="PF02782"/>
    </source>
</evidence>
<dbReference type="RefSeq" id="WP_102233274.1">
    <property type="nucleotide sequence ID" value="NZ_PNHE01000003.1"/>
</dbReference>
<evidence type="ECO:0000313" key="13">
    <source>
        <dbReference type="EMBL" id="PMC58962.1"/>
    </source>
</evidence>
<evidence type="ECO:0000256" key="8">
    <source>
        <dbReference type="HAMAP-Rule" id="MF_02220"/>
    </source>
</evidence>
<reference evidence="13 14" key="1">
    <citation type="submission" date="2017-09" db="EMBL/GenBank/DDBJ databases">
        <title>Bacterial strain isolated from the female urinary microbiota.</title>
        <authorList>
            <person name="Thomas-White K."/>
            <person name="Kumar N."/>
            <person name="Forster S."/>
            <person name="Putonti C."/>
            <person name="Lawley T."/>
            <person name="Wolfe A.J."/>
        </authorList>
    </citation>
    <scope>NUCLEOTIDE SEQUENCE [LARGE SCALE GENOMIC DNA]</scope>
    <source>
        <strain evidence="13 14">UMB0852</strain>
    </source>
</reference>
<evidence type="ECO:0000256" key="7">
    <source>
        <dbReference type="ARBA" id="ARBA00023277"/>
    </source>
</evidence>
<dbReference type="AlphaFoldDB" id="A0A2N6SPG6"/>
<feature type="site" description="Important for activity" evidence="8">
    <location>
        <position position="8"/>
    </location>
</feature>
<dbReference type="Pfam" id="PF02782">
    <property type="entry name" value="FGGY_C"/>
    <property type="match status" value="1"/>
</dbReference>
<evidence type="ECO:0000256" key="9">
    <source>
        <dbReference type="RuleBase" id="RU003733"/>
    </source>
</evidence>
<dbReference type="PIRSF" id="PIRSF000538">
    <property type="entry name" value="GlpK"/>
    <property type="match status" value="1"/>
</dbReference>
<keyword evidence="7 8" id="KW-0119">Carbohydrate metabolism</keyword>
<sequence>MSYVLGIDIGTSSLKGIILNQKGEVKATESSQYDVNYPYPNFSEQDPKQWIRALKEVLKKLNAHHEGILAKIAGISFSGQMHSLVLLDELGEVIRPAILWNDTRTFKECKEIKEKMGSKILQITKNIPLEGFTLPKVLWVKKNEPGNWKRVWKMLLPKDYVRYWLTGAIHMDFSDASGTLMFNPETKEWSQEILNKFDISPDIMPTPVSSQQEVGKIKSNIAREFSISPNVSVFAGGADNACAALASGVIEKQDAMVSIGTSGVFLSYEEKITNNYDGKLHYFCHVIPERYYSMGVTLSAGNSLKWFKETFATEKTYSELLANIHEVPPGSHGLVFTPFITGERTPYFDPDIKGAFIGISAQHTLDDFGRSVVEGITFSLRESQELLQKETGRVYEKIVSVGGGAKNPDWLQIQSDVFQSNVYSLETEEGPGYGAAMIAAVGIGWFATFEECSKEFVQQQKMTTPHAENIDKYNTVFNIYKQIYRKTAGISRLLKNI</sequence>
<keyword evidence="3 8" id="KW-0808">Transferase</keyword>
<keyword evidence="6 8" id="KW-0067">ATP-binding</keyword>
<evidence type="ECO:0000313" key="14">
    <source>
        <dbReference type="Proteomes" id="UP000235682"/>
    </source>
</evidence>
<keyword evidence="14" id="KW-1185">Reference proteome</keyword>
<keyword evidence="5 8" id="KW-0418">Kinase</keyword>
<dbReference type="CDD" id="cd07808">
    <property type="entry name" value="ASKHA_NBD_FGGY_EcXK-like"/>
    <property type="match status" value="1"/>
</dbReference>
<dbReference type="InterPro" id="IPR018485">
    <property type="entry name" value="FGGY_C"/>
</dbReference>
<dbReference type="InterPro" id="IPR043129">
    <property type="entry name" value="ATPase_NBD"/>
</dbReference>
<comment type="function">
    <text evidence="8">Catalyzes the phosphorylation of D-xylulose to D-xylulose 5-phosphate.</text>
</comment>
<feature type="domain" description="Carbohydrate kinase FGGY C-terminal" evidence="12">
    <location>
        <begin position="255"/>
        <end position="442"/>
    </location>
</feature>
<accession>A0A2N6SPG6</accession>
<dbReference type="PANTHER" id="PTHR43095">
    <property type="entry name" value="SUGAR KINASE"/>
    <property type="match status" value="1"/>
</dbReference>
<dbReference type="SUPFAM" id="SSF53067">
    <property type="entry name" value="Actin-like ATPase domain"/>
    <property type="match status" value="2"/>
</dbReference>
<dbReference type="GO" id="GO:0042732">
    <property type="term" value="P:D-xylose metabolic process"/>
    <property type="evidence" value="ECO:0007669"/>
    <property type="project" value="UniProtKB-KW"/>
</dbReference>
<feature type="domain" description="Carbohydrate kinase FGGY N-terminal" evidence="11">
    <location>
        <begin position="3"/>
        <end position="245"/>
    </location>
</feature>
<name>A0A2N6SPG6_9LACT</name>
<evidence type="ECO:0000256" key="1">
    <source>
        <dbReference type="ARBA" id="ARBA00009156"/>
    </source>
</evidence>
<keyword evidence="4 8" id="KW-0547">Nucleotide-binding</keyword>
<dbReference type="PANTHER" id="PTHR43095:SF5">
    <property type="entry name" value="XYLULOSE KINASE"/>
    <property type="match status" value="1"/>
</dbReference>
<gene>
    <name evidence="8 10 13" type="primary">xylB</name>
    <name evidence="13" type="ORF">CJ205_01270</name>
</gene>
<evidence type="ECO:0000259" key="11">
    <source>
        <dbReference type="Pfam" id="PF00370"/>
    </source>
</evidence>
<dbReference type="EC" id="2.7.1.17" evidence="8 10"/>
<dbReference type="Proteomes" id="UP000235682">
    <property type="component" value="Unassembled WGS sequence"/>
</dbReference>